<dbReference type="AlphaFoldDB" id="A0A833RTF9"/>
<accession>A0A833RTF9</accession>
<gene>
    <name evidence="1" type="ORF">FCM35_KLT00164</name>
</gene>
<proteinExistence type="predicted"/>
<protein>
    <submittedName>
        <fullName evidence="1">Uncharacterized protein</fullName>
    </submittedName>
</protein>
<name>A0A833RTF9_9POAL</name>
<keyword evidence="2" id="KW-1185">Reference proteome</keyword>
<sequence>MFTIVGYSVDENIGKVEPTAQIVAPPGNIQHQVSYVLENKNGEEGQGHVSEDGNGADVTFEVDWQILSAPKCIPDARSRVFSSEFR</sequence>
<dbReference type="Proteomes" id="UP000623129">
    <property type="component" value="Unassembled WGS sequence"/>
</dbReference>
<reference evidence="1" key="1">
    <citation type="submission" date="2020-01" db="EMBL/GenBank/DDBJ databases">
        <title>Genome sequence of Kobresia littledalei, the first chromosome-level genome in the family Cyperaceae.</title>
        <authorList>
            <person name="Qu G."/>
        </authorList>
    </citation>
    <scope>NUCLEOTIDE SEQUENCE</scope>
    <source>
        <strain evidence="1">C.B.Clarke</strain>
        <tissue evidence="1">Leaf</tissue>
    </source>
</reference>
<organism evidence="1 2">
    <name type="scientific">Carex littledalei</name>
    <dbReference type="NCBI Taxonomy" id="544730"/>
    <lineage>
        <taxon>Eukaryota</taxon>
        <taxon>Viridiplantae</taxon>
        <taxon>Streptophyta</taxon>
        <taxon>Embryophyta</taxon>
        <taxon>Tracheophyta</taxon>
        <taxon>Spermatophyta</taxon>
        <taxon>Magnoliopsida</taxon>
        <taxon>Liliopsida</taxon>
        <taxon>Poales</taxon>
        <taxon>Cyperaceae</taxon>
        <taxon>Cyperoideae</taxon>
        <taxon>Cariceae</taxon>
        <taxon>Carex</taxon>
        <taxon>Carex subgen. Euthyceras</taxon>
    </lineage>
</organism>
<comment type="caution">
    <text evidence="1">The sequence shown here is derived from an EMBL/GenBank/DDBJ whole genome shotgun (WGS) entry which is preliminary data.</text>
</comment>
<evidence type="ECO:0000313" key="1">
    <source>
        <dbReference type="EMBL" id="KAF3341526.1"/>
    </source>
</evidence>
<evidence type="ECO:0000313" key="2">
    <source>
        <dbReference type="Proteomes" id="UP000623129"/>
    </source>
</evidence>
<dbReference type="EMBL" id="SWLB01000001">
    <property type="protein sequence ID" value="KAF3341526.1"/>
    <property type="molecule type" value="Genomic_DNA"/>
</dbReference>